<accession>A0A212UH76</accession>
<protein>
    <submittedName>
        <fullName evidence="1">Uncharacterized protein</fullName>
    </submittedName>
</protein>
<evidence type="ECO:0000313" key="2">
    <source>
        <dbReference type="Proteomes" id="UP000198131"/>
    </source>
</evidence>
<proteinExistence type="predicted"/>
<organism evidence="1 2">
    <name type="scientific">Hymenobacter gelipurpurascens</name>
    <dbReference type="NCBI Taxonomy" id="89968"/>
    <lineage>
        <taxon>Bacteria</taxon>
        <taxon>Pseudomonadati</taxon>
        <taxon>Bacteroidota</taxon>
        <taxon>Cytophagia</taxon>
        <taxon>Cytophagales</taxon>
        <taxon>Hymenobacteraceae</taxon>
        <taxon>Hymenobacter</taxon>
    </lineage>
</organism>
<sequence>MGYNLLVVVGIWLLLGNVIALAQLVRPFKQNMVVHISLLMLLSLGSTAKLLGSGAPHLVPSPPTTGSDLHLPLSFHAIVQSGVTDQAEFSSILARRP</sequence>
<gene>
    <name evidence="1" type="ORF">SAMN06265337_4201</name>
</gene>
<dbReference type="Proteomes" id="UP000198131">
    <property type="component" value="Unassembled WGS sequence"/>
</dbReference>
<evidence type="ECO:0000313" key="1">
    <source>
        <dbReference type="EMBL" id="SNC77607.1"/>
    </source>
</evidence>
<reference evidence="2" key="1">
    <citation type="submission" date="2017-06" db="EMBL/GenBank/DDBJ databases">
        <authorList>
            <person name="Varghese N."/>
            <person name="Submissions S."/>
        </authorList>
    </citation>
    <scope>NUCLEOTIDE SEQUENCE [LARGE SCALE GENOMIC DNA]</scope>
    <source>
        <strain evidence="2">DSM 11116</strain>
    </source>
</reference>
<dbReference type="AlphaFoldDB" id="A0A212UH76"/>
<dbReference type="EMBL" id="FYEW01000004">
    <property type="protein sequence ID" value="SNC77607.1"/>
    <property type="molecule type" value="Genomic_DNA"/>
</dbReference>
<name>A0A212UH76_9BACT</name>
<keyword evidence="2" id="KW-1185">Reference proteome</keyword>